<dbReference type="FunFam" id="3.80.10.10:FF:000095">
    <property type="entry name" value="LRR receptor-like serine/threonine-protein kinase GSO1"/>
    <property type="match status" value="1"/>
</dbReference>
<evidence type="ECO:0000313" key="13">
    <source>
        <dbReference type="EMBL" id="KAJ4951456.1"/>
    </source>
</evidence>
<evidence type="ECO:0000256" key="11">
    <source>
        <dbReference type="ARBA" id="ARBA00023180"/>
    </source>
</evidence>
<dbReference type="Pfam" id="PF13855">
    <property type="entry name" value="LRR_8"/>
    <property type="match status" value="1"/>
</dbReference>
<proteinExistence type="inferred from homology"/>
<evidence type="ECO:0000313" key="14">
    <source>
        <dbReference type="Proteomes" id="UP001141806"/>
    </source>
</evidence>
<evidence type="ECO:0000256" key="2">
    <source>
        <dbReference type="ARBA" id="ARBA00004479"/>
    </source>
</evidence>
<keyword evidence="9 12" id="KW-1133">Transmembrane helix</keyword>
<dbReference type="InterPro" id="IPR046956">
    <property type="entry name" value="RLP23-like"/>
</dbReference>
<dbReference type="InterPro" id="IPR032675">
    <property type="entry name" value="LRR_dom_sf"/>
</dbReference>
<dbReference type="Proteomes" id="UP001141806">
    <property type="component" value="Unassembled WGS sequence"/>
</dbReference>
<evidence type="ECO:0000256" key="6">
    <source>
        <dbReference type="ARBA" id="ARBA00022692"/>
    </source>
</evidence>
<dbReference type="EMBL" id="JAMYWD010000012">
    <property type="protein sequence ID" value="KAJ4951456.1"/>
    <property type="molecule type" value="Genomic_DNA"/>
</dbReference>
<name>A0A9Q0GP43_9MAGN</name>
<keyword evidence="5" id="KW-0433">Leucine-rich repeat</keyword>
<evidence type="ECO:0000256" key="5">
    <source>
        <dbReference type="ARBA" id="ARBA00022614"/>
    </source>
</evidence>
<evidence type="ECO:0000256" key="4">
    <source>
        <dbReference type="ARBA" id="ARBA00022475"/>
    </source>
</evidence>
<reference evidence="13" key="1">
    <citation type="journal article" date="2023" name="Plant J.">
        <title>The genome of the king protea, Protea cynaroides.</title>
        <authorList>
            <person name="Chang J."/>
            <person name="Duong T.A."/>
            <person name="Schoeman C."/>
            <person name="Ma X."/>
            <person name="Roodt D."/>
            <person name="Barker N."/>
            <person name="Li Z."/>
            <person name="Van de Peer Y."/>
            <person name="Mizrachi E."/>
        </authorList>
    </citation>
    <scope>NUCLEOTIDE SEQUENCE</scope>
    <source>
        <tissue evidence="13">Young leaves</tissue>
    </source>
</reference>
<keyword evidence="6 12" id="KW-0812">Transmembrane</keyword>
<gene>
    <name evidence="13" type="ORF">NE237_028288</name>
</gene>
<dbReference type="PROSITE" id="PS51450">
    <property type="entry name" value="LRR"/>
    <property type="match status" value="2"/>
</dbReference>
<feature type="transmembrane region" description="Helical" evidence="12">
    <location>
        <begin position="466"/>
        <end position="489"/>
    </location>
</feature>
<evidence type="ECO:0000256" key="10">
    <source>
        <dbReference type="ARBA" id="ARBA00023136"/>
    </source>
</evidence>
<protein>
    <submittedName>
        <fullName evidence="13">Uncharacterized protein</fullName>
    </submittedName>
</protein>
<evidence type="ECO:0000256" key="1">
    <source>
        <dbReference type="ARBA" id="ARBA00004162"/>
    </source>
</evidence>
<keyword evidence="14" id="KW-1185">Reference proteome</keyword>
<organism evidence="13 14">
    <name type="scientific">Protea cynaroides</name>
    <dbReference type="NCBI Taxonomy" id="273540"/>
    <lineage>
        <taxon>Eukaryota</taxon>
        <taxon>Viridiplantae</taxon>
        <taxon>Streptophyta</taxon>
        <taxon>Embryophyta</taxon>
        <taxon>Tracheophyta</taxon>
        <taxon>Spermatophyta</taxon>
        <taxon>Magnoliopsida</taxon>
        <taxon>Proteales</taxon>
        <taxon>Proteaceae</taxon>
        <taxon>Protea</taxon>
    </lineage>
</organism>
<keyword evidence="7" id="KW-0732">Signal</keyword>
<keyword evidence="11" id="KW-0325">Glycoprotein</keyword>
<dbReference type="OrthoDB" id="1060944at2759"/>
<dbReference type="Pfam" id="PF00560">
    <property type="entry name" value="LRR_1"/>
    <property type="match status" value="5"/>
</dbReference>
<evidence type="ECO:0000256" key="3">
    <source>
        <dbReference type="ARBA" id="ARBA00009592"/>
    </source>
</evidence>
<dbReference type="AlphaFoldDB" id="A0A9Q0GP43"/>
<dbReference type="Gene3D" id="3.80.10.10">
    <property type="entry name" value="Ribonuclease Inhibitor"/>
    <property type="match status" value="1"/>
</dbReference>
<evidence type="ECO:0000256" key="9">
    <source>
        <dbReference type="ARBA" id="ARBA00022989"/>
    </source>
</evidence>
<dbReference type="PRINTS" id="PR00019">
    <property type="entry name" value="LEURICHRPT"/>
</dbReference>
<dbReference type="InterPro" id="IPR001611">
    <property type="entry name" value="Leu-rich_rpt"/>
</dbReference>
<keyword evidence="4" id="KW-1003">Cell membrane</keyword>
<dbReference type="PANTHER" id="PTHR48063:SF90">
    <property type="entry name" value="OS11G0565920 PROTEIN"/>
    <property type="match status" value="1"/>
</dbReference>
<evidence type="ECO:0000256" key="7">
    <source>
        <dbReference type="ARBA" id="ARBA00022729"/>
    </source>
</evidence>
<dbReference type="PANTHER" id="PTHR48063">
    <property type="entry name" value="LRR RECEPTOR-LIKE KINASE"/>
    <property type="match status" value="1"/>
</dbReference>
<keyword evidence="8" id="KW-0677">Repeat</keyword>
<sequence length="528" mass="59072">MFDFQVGPKFPRWLKTQNLLLDLVLNNVSISDTIPQWLWKLFSLNIGGLDLSNNRLRGSVPGVVNSLRVERWAELDLSSNCLEGPLPLWHANLSYLNLQHNLFSGSIPSNIGQTMPLLVELHLSWNRLNGSIPSSIAKMNKLETLALSNNLLSGELNFDFKGLQSAVIIDLSHNNLSGEIPSSIGFLHALERLILNNNGLHGELLPFLKNCRFLQSLDLGKNNFTGLLPTWIGESLPHLMMLRLRANSFIGKIPQQLCHLRYLHILDLAQNNFSGFIPTCLGNLSGLTDSELRWDEMYYDEHMMIVAKGRELEYHRYILDEVNALDLSSNSLSGNIPVGITLLTKLILFNLSMNHLTGKIPRNIGDMKSLESLDLSKNQLSGEIPPSISSLNFLSYLNLSNNNLSGRIPSGNQLQTLNESSNYLGNPLLCGPPLSDKCPGDETPQIVEISHGNGTEEDDQSTMDMLWFYCGMAFGFVVGFWGVCGTLLLKKSLRYAYFSFLENVVDRIFVIVALNRARLYKLLMRGGQ</sequence>
<accession>A0A9Q0GP43</accession>
<evidence type="ECO:0000256" key="12">
    <source>
        <dbReference type="SAM" id="Phobius"/>
    </source>
</evidence>
<dbReference type="SUPFAM" id="SSF52058">
    <property type="entry name" value="L domain-like"/>
    <property type="match status" value="2"/>
</dbReference>
<keyword evidence="10 12" id="KW-0472">Membrane</keyword>
<evidence type="ECO:0000256" key="8">
    <source>
        <dbReference type="ARBA" id="ARBA00022737"/>
    </source>
</evidence>
<comment type="similarity">
    <text evidence="3">Belongs to the RLP family.</text>
</comment>
<dbReference type="GO" id="GO:0005886">
    <property type="term" value="C:plasma membrane"/>
    <property type="evidence" value="ECO:0007669"/>
    <property type="project" value="UniProtKB-SubCell"/>
</dbReference>
<dbReference type="FunFam" id="3.80.10.10:FF:000111">
    <property type="entry name" value="LRR receptor-like serine/threonine-protein kinase ERECTA"/>
    <property type="match status" value="1"/>
</dbReference>
<comment type="subcellular location">
    <subcellularLocation>
        <location evidence="1">Cell membrane</location>
        <topology evidence="1">Single-pass membrane protein</topology>
    </subcellularLocation>
    <subcellularLocation>
        <location evidence="2">Membrane</location>
        <topology evidence="2">Single-pass type I membrane protein</topology>
    </subcellularLocation>
</comment>
<comment type="caution">
    <text evidence="13">The sequence shown here is derived from an EMBL/GenBank/DDBJ whole genome shotgun (WGS) entry which is preliminary data.</text>
</comment>